<dbReference type="Proteomes" id="UP001607302">
    <property type="component" value="Unassembled WGS sequence"/>
</dbReference>
<gene>
    <name evidence="1" type="ORF">V1478_005676</name>
</gene>
<sequence>MGFCSDERNFDSGNEEIESNFSCDTDDEEESLNLNAHRRQKSRRFLESESESDQNIVVALAGTTIILSKKYQVQQHMQKEISYLVKVKTTFFLIIDNIIIQYIKKCTEVQALQRSEHLKTDKFALISHVWNRFIENRQNSYKPDMYRTVYNLHSICNKCYDREFFHEHITSDKIIGKTNNIYGTITVTEENFLSWRNQQKTN</sequence>
<reference evidence="1 2" key="1">
    <citation type="journal article" date="2024" name="Ann. Entomol. Soc. Am.">
        <title>Genomic analyses of the southern and eastern yellowjacket wasps (Hymenoptera: Vespidae) reveal evolutionary signatures of social life.</title>
        <authorList>
            <person name="Catto M.A."/>
            <person name="Caine P.B."/>
            <person name="Orr S.E."/>
            <person name="Hunt B.G."/>
            <person name="Goodisman M.A.D."/>
        </authorList>
    </citation>
    <scope>NUCLEOTIDE SEQUENCE [LARGE SCALE GENOMIC DNA]</scope>
    <source>
        <strain evidence="1">233</strain>
        <tissue evidence="1">Head and thorax</tissue>
    </source>
</reference>
<dbReference type="EMBL" id="JAUDFV010000130">
    <property type="protein sequence ID" value="KAL2729386.1"/>
    <property type="molecule type" value="Genomic_DNA"/>
</dbReference>
<keyword evidence="2" id="KW-1185">Reference proteome</keyword>
<protein>
    <submittedName>
        <fullName evidence="1">PiggyBac transposable element-derived protein 4-like</fullName>
    </submittedName>
</protein>
<accession>A0ABD2B9G1</accession>
<comment type="caution">
    <text evidence="1">The sequence shown here is derived from an EMBL/GenBank/DDBJ whole genome shotgun (WGS) entry which is preliminary data.</text>
</comment>
<evidence type="ECO:0000313" key="2">
    <source>
        <dbReference type="Proteomes" id="UP001607302"/>
    </source>
</evidence>
<organism evidence="1 2">
    <name type="scientific">Vespula squamosa</name>
    <name type="common">Southern yellow jacket</name>
    <name type="synonym">Wasp</name>
    <dbReference type="NCBI Taxonomy" id="30214"/>
    <lineage>
        <taxon>Eukaryota</taxon>
        <taxon>Metazoa</taxon>
        <taxon>Ecdysozoa</taxon>
        <taxon>Arthropoda</taxon>
        <taxon>Hexapoda</taxon>
        <taxon>Insecta</taxon>
        <taxon>Pterygota</taxon>
        <taxon>Neoptera</taxon>
        <taxon>Endopterygota</taxon>
        <taxon>Hymenoptera</taxon>
        <taxon>Apocrita</taxon>
        <taxon>Aculeata</taxon>
        <taxon>Vespoidea</taxon>
        <taxon>Vespidae</taxon>
        <taxon>Vespinae</taxon>
        <taxon>Vespula</taxon>
    </lineage>
</organism>
<evidence type="ECO:0000313" key="1">
    <source>
        <dbReference type="EMBL" id="KAL2729386.1"/>
    </source>
</evidence>
<name>A0ABD2B9G1_VESSQ</name>
<dbReference type="AlphaFoldDB" id="A0ABD2B9G1"/>
<proteinExistence type="predicted"/>